<dbReference type="OrthoDB" id="9182528at2"/>
<protein>
    <submittedName>
        <fullName evidence="1">Uncharacterized protein</fullName>
    </submittedName>
</protein>
<gene>
    <name evidence="1" type="ORF">HMPREF0621_1606</name>
</gene>
<name>C9PRI2_9PAST</name>
<evidence type="ECO:0000313" key="1">
    <source>
        <dbReference type="EMBL" id="EEX50083.1"/>
    </source>
</evidence>
<accession>C9PRI2</accession>
<dbReference type="HOGENOM" id="CLU_1049074_0_0_6"/>
<comment type="caution">
    <text evidence="1">The sequence shown here is derived from an EMBL/GenBank/DDBJ whole genome shotgun (WGS) entry which is preliminary data.</text>
</comment>
<sequence>MENNYLLPNQVEALRRKLVKAIENGTPLEEVYHEFGQLSENQRKELSAGCIDAILCRHTTLDLIDQSNQLARDFTSFIGSFFSQLPDEELGRFVEFIIDENEKSASLLTEKIGFTEALVAQLVNDYINNIGSLNKKVSPKIRSFAKRNQRASDITSLVKTGDALDTNSVMFGAKGTKIYSSTVWKKQGSKARIDVENPAPGKRLGQIHYQDENNVKYYYNHMDDKFYIGKISDGKEAPANIQNLLNNSKIRNGINKGLEYLGEKK</sequence>
<proteinExistence type="predicted"/>
<organism evidence="1 2">
    <name type="scientific">Pasteurella dagmatis ATCC 43325</name>
    <dbReference type="NCBI Taxonomy" id="667128"/>
    <lineage>
        <taxon>Bacteria</taxon>
        <taxon>Pseudomonadati</taxon>
        <taxon>Pseudomonadota</taxon>
        <taxon>Gammaproteobacteria</taxon>
        <taxon>Pasteurellales</taxon>
        <taxon>Pasteurellaceae</taxon>
        <taxon>Pasteurella</taxon>
    </lineage>
</organism>
<dbReference type="EMBL" id="ACZR01000014">
    <property type="protein sequence ID" value="EEX50083.1"/>
    <property type="molecule type" value="Genomic_DNA"/>
</dbReference>
<keyword evidence="2" id="KW-1185">Reference proteome</keyword>
<dbReference type="STRING" id="667128.HMPREF0621_1606"/>
<dbReference type="AlphaFoldDB" id="C9PRI2"/>
<dbReference type="Proteomes" id="UP000005519">
    <property type="component" value="Unassembled WGS sequence"/>
</dbReference>
<evidence type="ECO:0000313" key="2">
    <source>
        <dbReference type="Proteomes" id="UP000005519"/>
    </source>
</evidence>
<reference evidence="1 2" key="1">
    <citation type="submission" date="2009-10" db="EMBL/GenBank/DDBJ databases">
        <authorList>
            <person name="Muzny D."/>
            <person name="Qin X."/>
            <person name="Deng J."/>
            <person name="Jiang H."/>
            <person name="Liu Y."/>
            <person name="Qu J."/>
            <person name="Song X.-Z."/>
            <person name="Zhang L."/>
            <person name="Thornton R."/>
            <person name="Coyle M."/>
            <person name="Francisco L."/>
            <person name="Jackson L."/>
            <person name="Javaid M."/>
            <person name="Korchina V."/>
            <person name="Kovar C."/>
            <person name="Mata R."/>
            <person name="Mathew T."/>
            <person name="Ngo R."/>
            <person name="Nguyen L."/>
            <person name="Nguyen N."/>
            <person name="Okwuonu G."/>
            <person name="Ongeri F."/>
            <person name="Pham C."/>
            <person name="Simmons D."/>
            <person name="Wilczek-Boney K."/>
            <person name="Hale W."/>
            <person name="Jakkamsetti A."/>
            <person name="Pham P."/>
            <person name="Ruth R."/>
            <person name="San Lucas F."/>
            <person name="Warren J."/>
            <person name="Zhang J."/>
            <person name="Zhao Z."/>
            <person name="Zhou C."/>
            <person name="Zhu D."/>
            <person name="Lee S."/>
            <person name="Bess C."/>
            <person name="Blankenburg K."/>
            <person name="Forbes L."/>
            <person name="Fu Q."/>
            <person name="Gubbala S."/>
            <person name="Hirani K."/>
            <person name="Jayaseelan J.C."/>
            <person name="Lara F."/>
            <person name="Munidasa M."/>
            <person name="Palculict T."/>
            <person name="Patil S."/>
            <person name="Pu L.-L."/>
            <person name="Saada N."/>
            <person name="Tang L."/>
            <person name="Weissenberger G."/>
            <person name="Zhu Y."/>
            <person name="Hemphill L."/>
            <person name="Shang Y."/>
            <person name="Youmans B."/>
            <person name="Ayvaz T."/>
            <person name="Ross M."/>
            <person name="Santibanez J."/>
            <person name="Aqrawi P."/>
            <person name="Gross S."/>
            <person name="Joshi V."/>
            <person name="Fowler G."/>
            <person name="Nazareth L."/>
            <person name="Reid J."/>
            <person name="Worley K."/>
            <person name="Petrosino J."/>
            <person name="Highlander S."/>
            <person name="Gibbs R."/>
        </authorList>
    </citation>
    <scope>NUCLEOTIDE SEQUENCE [LARGE SCALE GENOMIC DNA]</scope>
    <source>
        <strain evidence="1 2">ATCC 43325</strain>
    </source>
</reference>
<dbReference type="RefSeq" id="WP_005762488.1">
    <property type="nucleotide sequence ID" value="NZ_GG704810.1"/>
</dbReference>